<dbReference type="InterPro" id="IPR036259">
    <property type="entry name" value="MFS_trans_sf"/>
</dbReference>
<comment type="subcellular location">
    <subcellularLocation>
        <location evidence="1">Cell membrane</location>
        <topology evidence="1">Multi-pass membrane protein</topology>
    </subcellularLocation>
</comment>
<feature type="transmembrane region" description="Helical" evidence="6">
    <location>
        <begin position="170"/>
        <end position="192"/>
    </location>
</feature>
<protein>
    <submittedName>
        <fullName evidence="8">MFS transporter</fullName>
    </submittedName>
</protein>
<feature type="transmembrane region" description="Helical" evidence="6">
    <location>
        <begin position="110"/>
        <end position="130"/>
    </location>
</feature>
<feature type="transmembrane region" description="Helical" evidence="6">
    <location>
        <begin position="136"/>
        <end position="158"/>
    </location>
</feature>
<dbReference type="PANTHER" id="PTHR23528:SF1">
    <property type="entry name" value="MAJOR FACILITATOR SUPERFAMILY (MFS) PROFILE DOMAIN-CONTAINING PROTEIN"/>
    <property type="match status" value="1"/>
</dbReference>
<comment type="caution">
    <text evidence="8">The sequence shown here is derived from an EMBL/GenBank/DDBJ whole genome shotgun (WGS) entry which is preliminary data.</text>
</comment>
<dbReference type="SUPFAM" id="SSF103473">
    <property type="entry name" value="MFS general substrate transporter"/>
    <property type="match status" value="1"/>
</dbReference>
<feature type="transmembrane region" description="Helical" evidence="6">
    <location>
        <begin position="417"/>
        <end position="437"/>
    </location>
</feature>
<evidence type="ECO:0000313" key="9">
    <source>
        <dbReference type="Proteomes" id="UP001551582"/>
    </source>
</evidence>
<dbReference type="PROSITE" id="PS00216">
    <property type="entry name" value="SUGAR_TRANSPORT_1"/>
    <property type="match status" value="1"/>
</dbReference>
<keyword evidence="4 6" id="KW-0472">Membrane</keyword>
<dbReference type="EMBL" id="JBEZLS010000003">
    <property type="protein sequence ID" value="MEU9350633.1"/>
    <property type="molecule type" value="Genomic_DNA"/>
</dbReference>
<evidence type="ECO:0000256" key="1">
    <source>
        <dbReference type="ARBA" id="ARBA00004651"/>
    </source>
</evidence>
<feature type="transmembrane region" description="Helical" evidence="6">
    <location>
        <begin position="322"/>
        <end position="340"/>
    </location>
</feature>
<evidence type="ECO:0000256" key="3">
    <source>
        <dbReference type="ARBA" id="ARBA00022989"/>
    </source>
</evidence>
<keyword evidence="2 6" id="KW-0812">Transmembrane</keyword>
<keyword evidence="9" id="KW-1185">Reference proteome</keyword>
<feature type="transmembrane region" description="Helical" evidence="6">
    <location>
        <begin position="40"/>
        <end position="64"/>
    </location>
</feature>
<evidence type="ECO:0000259" key="7">
    <source>
        <dbReference type="PROSITE" id="PS50850"/>
    </source>
</evidence>
<evidence type="ECO:0000256" key="2">
    <source>
        <dbReference type="ARBA" id="ARBA00022692"/>
    </source>
</evidence>
<feature type="transmembrane region" description="Helical" evidence="6">
    <location>
        <begin position="76"/>
        <end position="98"/>
    </location>
</feature>
<dbReference type="RefSeq" id="WP_359977313.1">
    <property type="nucleotide sequence ID" value="NZ_JBEZLS010000003.1"/>
</dbReference>
<keyword evidence="3 6" id="KW-1133">Transmembrane helix</keyword>
<name>A0ABV3E0G2_9ACTN</name>
<feature type="transmembrane region" description="Helical" evidence="6">
    <location>
        <begin position="289"/>
        <end position="310"/>
    </location>
</feature>
<evidence type="ECO:0000256" key="5">
    <source>
        <dbReference type="SAM" id="MobiDB-lite"/>
    </source>
</evidence>
<evidence type="ECO:0000256" key="6">
    <source>
        <dbReference type="SAM" id="Phobius"/>
    </source>
</evidence>
<feature type="transmembrane region" description="Helical" evidence="6">
    <location>
        <begin position="255"/>
        <end position="277"/>
    </location>
</feature>
<accession>A0ABV3E0G2</accession>
<dbReference type="InterPro" id="IPR020846">
    <property type="entry name" value="MFS_dom"/>
</dbReference>
<reference evidence="8 9" key="1">
    <citation type="submission" date="2024-06" db="EMBL/GenBank/DDBJ databases">
        <title>The Natural Products Discovery Center: Release of the First 8490 Sequenced Strains for Exploring Actinobacteria Biosynthetic Diversity.</title>
        <authorList>
            <person name="Kalkreuter E."/>
            <person name="Kautsar S.A."/>
            <person name="Yang D."/>
            <person name="Bader C.D."/>
            <person name="Teijaro C.N."/>
            <person name="Fluegel L."/>
            <person name="Davis C.M."/>
            <person name="Simpson J.R."/>
            <person name="Lauterbach L."/>
            <person name="Steele A.D."/>
            <person name="Gui C."/>
            <person name="Meng S."/>
            <person name="Li G."/>
            <person name="Viehrig K."/>
            <person name="Ye F."/>
            <person name="Su P."/>
            <person name="Kiefer A.F."/>
            <person name="Nichols A."/>
            <person name="Cepeda A.J."/>
            <person name="Yan W."/>
            <person name="Fan B."/>
            <person name="Jiang Y."/>
            <person name="Adhikari A."/>
            <person name="Zheng C.-J."/>
            <person name="Schuster L."/>
            <person name="Cowan T.M."/>
            <person name="Smanski M.J."/>
            <person name="Chevrette M.G."/>
            <person name="De Carvalho L.P.S."/>
            <person name="Shen B."/>
        </authorList>
    </citation>
    <scope>NUCLEOTIDE SEQUENCE [LARGE SCALE GENOMIC DNA]</scope>
    <source>
        <strain evidence="8 9">NPDC048274</strain>
    </source>
</reference>
<gene>
    <name evidence="8" type="ORF">AB0D65_06315</name>
</gene>
<feature type="domain" description="Major facilitator superfamily (MFS) profile" evidence="7">
    <location>
        <begin position="39"/>
        <end position="441"/>
    </location>
</feature>
<dbReference type="CDD" id="cd06174">
    <property type="entry name" value="MFS"/>
    <property type="match status" value="1"/>
</dbReference>
<sequence length="441" mass="45347">MTTSGRRSASEAAEGGTKDTGPAPASPSDVTRPRLSRGGIALLVAATFGAAMALMVPMAFSLALRADRLAPGDEAAVAYILGIGSVLSLITGPPIGTFSDRTRSRLGRRTPYLIGGGVLGMAALVMMAYAPNITVLGAGWALAALGWGTVLGTLSTLQADRLSPSQRGKVAGLTGATTMVAPVVGVLLVGAVSDNHPLVFLLPGALGAVLLAVLAVLVREDDTRALAVPQRLTTGRLLRAYLFDPRSYPDFTWHLLARFVFYYGQSLYTSFVTFFYAERLGITLAEVAGLVAVSGGISVVAMTAGTLGSGFLSDRLGRRRPFALAAAVIFAAGTVASASAHTLAGLLAGAALMNLGIAVFSASSQATVLDILPERETEAGRFLAIVTLSQKVPAALAPLTAPLLLSLGAVGEENYTLLYFSSGVLGLLGGLIAFCRVRGVR</sequence>
<feature type="region of interest" description="Disordered" evidence="5">
    <location>
        <begin position="1"/>
        <end position="32"/>
    </location>
</feature>
<evidence type="ECO:0000256" key="4">
    <source>
        <dbReference type="ARBA" id="ARBA00023136"/>
    </source>
</evidence>
<feature type="transmembrane region" description="Helical" evidence="6">
    <location>
        <begin position="198"/>
        <end position="218"/>
    </location>
</feature>
<dbReference type="PANTHER" id="PTHR23528">
    <property type="match status" value="1"/>
</dbReference>
<dbReference type="Gene3D" id="1.20.1250.20">
    <property type="entry name" value="MFS general substrate transporter like domains"/>
    <property type="match status" value="2"/>
</dbReference>
<dbReference type="Pfam" id="PF07690">
    <property type="entry name" value="MFS_1"/>
    <property type="match status" value="1"/>
</dbReference>
<dbReference type="Proteomes" id="UP001551582">
    <property type="component" value="Unassembled WGS sequence"/>
</dbReference>
<proteinExistence type="predicted"/>
<organism evidence="8 9">
    <name type="scientific">Streptomyces griseoloalbus</name>
    <dbReference type="NCBI Taxonomy" id="67303"/>
    <lineage>
        <taxon>Bacteria</taxon>
        <taxon>Bacillati</taxon>
        <taxon>Actinomycetota</taxon>
        <taxon>Actinomycetes</taxon>
        <taxon>Kitasatosporales</taxon>
        <taxon>Streptomycetaceae</taxon>
        <taxon>Streptomyces</taxon>
    </lineage>
</organism>
<dbReference type="PROSITE" id="PS50850">
    <property type="entry name" value="MFS"/>
    <property type="match status" value="1"/>
</dbReference>
<dbReference type="InterPro" id="IPR005829">
    <property type="entry name" value="Sugar_transporter_CS"/>
</dbReference>
<evidence type="ECO:0000313" key="8">
    <source>
        <dbReference type="EMBL" id="MEU9350633.1"/>
    </source>
</evidence>
<dbReference type="InterPro" id="IPR011701">
    <property type="entry name" value="MFS"/>
</dbReference>